<dbReference type="PRINTS" id="PR00990">
    <property type="entry name" value="RIBOKINASE"/>
</dbReference>
<dbReference type="GO" id="GO:0008865">
    <property type="term" value="F:fructokinase activity"/>
    <property type="evidence" value="ECO:0007669"/>
    <property type="project" value="UniProtKB-ARBA"/>
</dbReference>
<evidence type="ECO:0000313" key="9">
    <source>
        <dbReference type="Proteomes" id="UP000282311"/>
    </source>
</evidence>
<dbReference type="GO" id="GO:0006000">
    <property type="term" value="P:fructose metabolic process"/>
    <property type="evidence" value="ECO:0007669"/>
    <property type="project" value="UniProtKB-ARBA"/>
</dbReference>
<dbReference type="InterPro" id="IPR002139">
    <property type="entry name" value="Ribo/fructo_kinase"/>
</dbReference>
<keyword evidence="2 6" id="KW-0808">Transferase</keyword>
<keyword evidence="4 6" id="KW-0418">Kinase</keyword>
<dbReference type="Pfam" id="PF00294">
    <property type="entry name" value="PfkB"/>
    <property type="match status" value="1"/>
</dbReference>
<feature type="domain" description="Carbohydrate kinase PfkB" evidence="7">
    <location>
        <begin position="30"/>
        <end position="341"/>
    </location>
</feature>
<protein>
    <submittedName>
        <fullName evidence="8">Carbohydrate kinase</fullName>
    </submittedName>
</protein>
<dbReference type="PROSITE" id="PS00583">
    <property type="entry name" value="PFKB_KINASES_1"/>
    <property type="match status" value="1"/>
</dbReference>
<dbReference type="AlphaFoldDB" id="A0A3B0C0Q0"/>
<evidence type="ECO:0000256" key="2">
    <source>
        <dbReference type="ARBA" id="ARBA00022679"/>
    </source>
</evidence>
<evidence type="ECO:0000256" key="4">
    <source>
        <dbReference type="ARBA" id="ARBA00022777"/>
    </source>
</evidence>
<dbReference type="InterPro" id="IPR050306">
    <property type="entry name" value="PfkB_Carbo_kinase"/>
</dbReference>
<dbReference type="InterPro" id="IPR002173">
    <property type="entry name" value="Carboh/pur_kinase_PfkB_CS"/>
</dbReference>
<evidence type="ECO:0000313" key="8">
    <source>
        <dbReference type="EMBL" id="RKN78910.1"/>
    </source>
</evidence>
<evidence type="ECO:0000259" key="7">
    <source>
        <dbReference type="Pfam" id="PF00294"/>
    </source>
</evidence>
<dbReference type="EMBL" id="RBAH01000018">
    <property type="protein sequence ID" value="RKN78910.1"/>
    <property type="molecule type" value="Genomic_DNA"/>
</dbReference>
<dbReference type="Proteomes" id="UP000282311">
    <property type="component" value="Unassembled WGS sequence"/>
</dbReference>
<dbReference type="GO" id="GO:0005524">
    <property type="term" value="F:ATP binding"/>
    <property type="evidence" value="ECO:0007669"/>
    <property type="project" value="UniProtKB-KW"/>
</dbReference>
<accession>A0A3B0C0Q0</accession>
<evidence type="ECO:0000256" key="5">
    <source>
        <dbReference type="ARBA" id="ARBA00022840"/>
    </source>
</evidence>
<dbReference type="Gene3D" id="3.40.1190.20">
    <property type="match status" value="1"/>
</dbReference>
<organism evidence="8 9">
    <name type="scientific">Paenibacillus ginsengarvi</name>
    <dbReference type="NCBI Taxonomy" id="400777"/>
    <lineage>
        <taxon>Bacteria</taxon>
        <taxon>Bacillati</taxon>
        <taxon>Bacillota</taxon>
        <taxon>Bacilli</taxon>
        <taxon>Bacillales</taxon>
        <taxon>Paenibacillaceae</taxon>
        <taxon>Paenibacillus</taxon>
    </lineage>
</organism>
<keyword evidence="3" id="KW-0547">Nucleotide-binding</keyword>
<dbReference type="PANTHER" id="PTHR43085">
    <property type="entry name" value="HEXOKINASE FAMILY MEMBER"/>
    <property type="match status" value="1"/>
</dbReference>
<evidence type="ECO:0000256" key="3">
    <source>
        <dbReference type="ARBA" id="ARBA00022741"/>
    </source>
</evidence>
<dbReference type="SUPFAM" id="SSF53613">
    <property type="entry name" value="Ribokinase-like"/>
    <property type="match status" value="1"/>
</dbReference>
<dbReference type="PROSITE" id="PS00584">
    <property type="entry name" value="PFKB_KINASES_2"/>
    <property type="match status" value="1"/>
</dbReference>
<keyword evidence="5" id="KW-0067">ATP-binding</keyword>
<reference evidence="8 9" key="1">
    <citation type="journal article" date="2007" name="Int. J. Syst. Evol. Microbiol.">
        <title>Paenibacillus ginsengarvi sp. nov., isolated from soil from ginseng cultivation.</title>
        <authorList>
            <person name="Yoon M.H."/>
            <person name="Ten L.N."/>
            <person name="Im W.T."/>
        </authorList>
    </citation>
    <scope>NUCLEOTIDE SEQUENCE [LARGE SCALE GENOMIC DNA]</scope>
    <source>
        <strain evidence="8 9">KCTC 13059</strain>
    </source>
</reference>
<dbReference type="PANTHER" id="PTHR43085:SF1">
    <property type="entry name" value="PSEUDOURIDINE KINASE-RELATED"/>
    <property type="match status" value="1"/>
</dbReference>
<dbReference type="InterPro" id="IPR029056">
    <property type="entry name" value="Ribokinase-like"/>
</dbReference>
<sequence length="353" mass="37875">MPNGLHFYRNIRYNSKQEHVSEEKPVEKRAVVCLGELLVDFVPEENGLPLSEVQTFRKAAGGAPANVAAAVAKLGGKSRFIGKVGRDPFGEYLRAALAEAGVEPALVETDEARTGLAFVSLKENGERDFLFYREPAADMLMRKEEVEEAWLQDAAVFHFGSVSLISEPSRMATLDAARRARVHGAIVSYDPNVRLPLWRNADFARRIIVDQFPFADIVKVSEEEVAFLYGEGVSLEKGARLILGAGPRCVVVTLGSAGCRLFTSSGEVTSPGISVQAVDTTGAGDGFVGGLLYRLAADGVKASRLEEAFADSAFASGALRFANGIGALTTTRRGAIPALPTREEAERELAGEA</sequence>
<proteinExistence type="inferred from homology"/>
<name>A0A3B0C0Q0_9BACL</name>
<gene>
    <name evidence="8" type="ORF">D7M11_22855</name>
</gene>
<dbReference type="InterPro" id="IPR011611">
    <property type="entry name" value="PfkB_dom"/>
</dbReference>
<evidence type="ECO:0000256" key="6">
    <source>
        <dbReference type="RuleBase" id="RU003704"/>
    </source>
</evidence>
<evidence type="ECO:0000256" key="1">
    <source>
        <dbReference type="ARBA" id="ARBA00010688"/>
    </source>
</evidence>
<dbReference type="CDD" id="cd01167">
    <property type="entry name" value="bac_FRK"/>
    <property type="match status" value="1"/>
</dbReference>
<keyword evidence="9" id="KW-1185">Reference proteome</keyword>
<comment type="caution">
    <text evidence="8">The sequence shown here is derived from an EMBL/GenBank/DDBJ whole genome shotgun (WGS) entry which is preliminary data.</text>
</comment>
<comment type="similarity">
    <text evidence="1 6">Belongs to the carbohydrate kinase PfkB family.</text>
</comment>